<evidence type="ECO:0000313" key="3">
    <source>
        <dbReference type="Proteomes" id="UP001433268"/>
    </source>
</evidence>
<protein>
    <submittedName>
        <fullName evidence="2">Uncharacterized protein</fullName>
    </submittedName>
</protein>
<feature type="signal peptide" evidence="1">
    <location>
        <begin position="1"/>
        <end position="16"/>
    </location>
</feature>
<proteinExistence type="predicted"/>
<feature type="chain" id="PRO_5047167960" evidence="1">
    <location>
        <begin position="17"/>
        <end position="59"/>
    </location>
</feature>
<comment type="caution">
    <text evidence="2">The sequence shown here is derived from an EMBL/GenBank/DDBJ whole genome shotgun (WGS) entry which is preliminary data.</text>
</comment>
<name>A0ABR1XC34_9PEZI</name>
<organism evidence="2 3">
    <name type="scientific">Apiospora hydei</name>
    <dbReference type="NCBI Taxonomy" id="1337664"/>
    <lineage>
        <taxon>Eukaryota</taxon>
        <taxon>Fungi</taxon>
        <taxon>Dikarya</taxon>
        <taxon>Ascomycota</taxon>
        <taxon>Pezizomycotina</taxon>
        <taxon>Sordariomycetes</taxon>
        <taxon>Xylariomycetidae</taxon>
        <taxon>Amphisphaeriales</taxon>
        <taxon>Apiosporaceae</taxon>
        <taxon>Apiospora</taxon>
    </lineage>
</organism>
<sequence length="59" mass="6274">MDTLVLAGLLLGDCHAVPLKEGAAPSVMLRIFFLAQYCMSKGPIGYGAATWKMSPSESE</sequence>
<evidence type="ECO:0000256" key="1">
    <source>
        <dbReference type="SAM" id="SignalP"/>
    </source>
</evidence>
<accession>A0ABR1XC34</accession>
<dbReference type="Proteomes" id="UP001433268">
    <property type="component" value="Unassembled WGS sequence"/>
</dbReference>
<keyword evidence="3" id="KW-1185">Reference proteome</keyword>
<reference evidence="2 3" key="1">
    <citation type="submission" date="2023-01" db="EMBL/GenBank/DDBJ databases">
        <title>Analysis of 21 Apiospora genomes using comparative genomics revels a genus with tremendous synthesis potential of carbohydrate active enzymes and secondary metabolites.</title>
        <authorList>
            <person name="Sorensen T."/>
        </authorList>
    </citation>
    <scope>NUCLEOTIDE SEQUENCE [LARGE SCALE GENOMIC DNA]</scope>
    <source>
        <strain evidence="2 3">CBS 114990</strain>
    </source>
</reference>
<keyword evidence="1" id="KW-0732">Signal</keyword>
<dbReference type="RefSeq" id="XP_066675039.1">
    <property type="nucleotide sequence ID" value="XM_066805266.1"/>
</dbReference>
<gene>
    <name evidence="2" type="ORF">PG997_000951</name>
</gene>
<dbReference type="EMBL" id="JAQQWN010000002">
    <property type="protein sequence ID" value="KAK8094266.1"/>
    <property type="molecule type" value="Genomic_DNA"/>
</dbReference>
<dbReference type="GeneID" id="92038326"/>
<evidence type="ECO:0000313" key="2">
    <source>
        <dbReference type="EMBL" id="KAK8094266.1"/>
    </source>
</evidence>